<name>A0A917F161_9MICO</name>
<evidence type="ECO:0000313" key="4">
    <source>
        <dbReference type="Proteomes" id="UP000598775"/>
    </source>
</evidence>
<dbReference type="Proteomes" id="UP000598775">
    <property type="component" value="Unassembled WGS sequence"/>
</dbReference>
<dbReference type="FunFam" id="3.40.50.720:FF:000084">
    <property type="entry name" value="Short-chain dehydrogenase reductase"/>
    <property type="match status" value="1"/>
</dbReference>
<dbReference type="PRINTS" id="PR00081">
    <property type="entry name" value="GDHRDH"/>
</dbReference>
<comment type="caution">
    <text evidence="3">The sequence shown here is derived from an EMBL/GenBank/DDBJ whole genome shotgun (WGS) entry which is preliminary data.</text>
</comment>
<dbReference type="PANTHER" id="PTHR42760">
    <property type="entry name" value="SHORT-CHAIN DEHYDROGENASES/REDUCTASES FAMILY MEMBER"/>
    <property type="match status" value="1"/>
</dbReference>
<proteinExistence type="inferred from homology"/>
<organism evidence="3 4">
    <name type="scientific">Subtercola lobariae</name>
    <dbReference type="NCBI Taxonomy" id="1588641"/>
    <lineage>
        <taxon>Bacteria</taxon>
        <taxon>Bacillati</taxon>
        <taxon>Actinomycetota</taxon>
        <taxon>Actinomycetes</taxon>
        <taxon>Micrococcales</taxon>
        <taxon>Microbacteriaceae</taxon>
        <taxon>Subtercola</taxon>
    </lineage>
</organism>
<dbReference type="GO" id="GO:0016616">
    <property type="term" value="F:oxidoreductase activity, acting on the CH-OH group of donors, NAD or NADP as acceptor"/>
    <property type="evidence" value="ECO:0007669"/>
    <property type="project" value="TreeGrafter"/>
</dbReference>
<dbReference type="RefSeq" id="WP_188680375.1">
    <property type="nucleotide sequence ID" value="NZ_BMGP01000006.1"/>
</dbReference>
<evidence type="ECO:0000256" key="1">
    <source>
        <dbReference type="ARBA" id="ARBA00006484"/>
    </source>
</evidence>
<protein>
    <submittedName>
        <fullName evidence="3">3-oxoacyl-ACP reductase</fullName>
    </submittedName>
</protein>
<dbReference type="InterPro" id="IPR002347">
    <property type="entry name" value="SDR_fam"/>
</dbReference>
<dbReference type="Gene3D" id="3.40.50.720">
    <property type="entry name" value="NAD(P)-binding Rossmann-like Domain"/>
    <property type="match status" value="1"/>
</dbReference>
<dbReference type="InterPro" id="IPR020904">
    <property type="entry name" value="Sc_DH/Rdtase_CS"/>
</dbReference>
<dbReference type="PROSITE" id="PS00061">
    <property type="entry name" value="ADH_SHORT"/>
    <property type="match status" value="1"/>
</dbReference>
<reference evidence="3 4" key="1">
    <citation type="journal article" date="2014" name="Int. J. Syst. Evol. Microbiol.">
        <title>Complete genome sequence of Corynebacterium casei LMG S-19264T (=DSM 44701T), isolated from a smear-ripened cheese.</title>
        <authorList>
            <consortium name="US DOE Joint Genome Institute (JGI-PGF)"/>
            <person name="Walter F."/>
            <person name="Albersmeier A."/>
            <person name="Kalinowski J."/>
            <person name="Ruckert C."/>
        </authorList>
    </citation>
    <scope>NUCLEOTIDE SEQUENCE [LARGE SCALE GENOMIC DNA]</scope>
    <source>
        <strain evidence="3 4">CGMCC 1.12976</strain>
    </source>
</reference>
<dbReference type="SUPFAM" id="SSF51735">
    <property type="entry name" value="NAD(P)-binding Rossmann-fold domains"/>
    <property type="match status" value="1"/>
</dbReference>
<evidence type="ECO:0000313" key="3">
    <source>
        <dbReference type="EMBL" id="GGF38031.1"/>
    </source>
</evidence>
<sequence>MDLGLDGKVVLVTGAARGIGLAIVTAFAAEGAQVVAADLNEPEIPVVAARPPVFTAVDFTVPQQIESWVADAAAQFGAIDVLVNNVGLAPYRDGFLNVTDAQWKALLEVNLFAMIRTSRAVIPHMVKGGGGALVNLASDAGRQPDPFFVDYAVTKSAVLSLSKSLSIEFGPKGIRSNCISPGPTATPAMDDFLVSMSKELGKTFDETKTHFARDMRQLPLGRMNEPEDVAAAAVFLASAPARQITGAAYPVDAGSHRYV</sequence>
<dbReference type="CDD" id="cd05233">
    <property type="entry name" value="SDR_c"/>
    <property type="match status" value="1"/>
</dbReference>
<dbReference type="InterPro" id="IPR036291">
    <property type="entry name" value="NAD(P)-bd_dom_sf"/>
</dbReference>
<dbReference type="PRINTS" id="PR00080">
    <property type="entry name" value="SDRFAMILY"/>
</dbReference>
<comment type="similarity">
    <text evidence="1">Belongs to the short-chain dehydrogenases/reductases (SDR) family.</text>
</comment>
<evidence type="ECO:0000256" key="2">
    <source>
        <dbReference type="ARBA" id="ARBA00023002"/>
    </source>
</evidence>
<dbReference type="Pfam" id="PF13561">
    <property type="entry name" value="adh_short_C2"/>
    <property type="match status" value="1"/>
</dbReference>
<accession>A0A917F161</accession>
<keyword evidence="2" id="KW-0560">Oxidoreductase</keyword>
<keyword evidence="4" id="KW-1185">Reference proteome</keyword>
<gene>
    <name evidence="3" type="primary">fabG</name>
    <name evidence="3" type="ORF">GCM10011399_33760</name>
</gene>
<dbReference type="EMBL" id="BMGP01000006">
    <property type="protein sequence ID" value="GGF38031.1"/>
    <property type="molecule type" value="Genomic_DNA"/>
</dbReference>
<dbReference type="AlphaFoldDB" id="A0A917F161"/>